<keyword evidence="1" id="KW-0732">Signal</keyword>
<feature type="chain" id="PRO_5045271274" evidence="1">
    <location>
        <begin position="24"/>
        <end position="332"/>
    </location>
</feature>
<dbReference type="InterPro" id="IPR036179">
    <property type="entry name" value="Ig-like_dom_sf"/>
</dbReference>
<reference evidence="4" key="1">
    <citation type="submission" date="2025-08" db="UniProtKB">
        <authorList>
            <consortium name="RefSeq"/>
        </authorList>
    </citation>
    <scope>IDENTIFICATION</scope>
    <source>
        <tissue evidence="4">Thorax and Abdomen</tissue>
    </source>
</reference>
<dbReference type="SUPFAM" id="SSF48726">
    <property type="entry name" value="Immunoglobulin"/>
    <property type="match status" value="2"/>
</dbReference>
<evidence type="ECO:0000259" key="2">
    <source>
        <dbReference type="PROSITE" id="PS50835"/>
    </source>
</evidence>
<dbReference type="SMART" id="SM00408">
    <property type="entry name" value="IGc2"/>
    <property type="match status" value="2"/>
</dbReference>
<dbReference type="Gene3D" id="2.60.40.10">
    <property type="entry name" value="Immunoglobulins"/>
    <property type="match status" value="2"/>
</dbReference>
<proteinExistence type="predicted"/>
<dbReference type="InterPro" id="IPR013783">
    <property type="entry name" value="Ig-like_fold"/>
</dbReference>
<dbReference type="PROSITE" id="PS50835">
    <property type="entry name" value="IG_LIKE"/>
    <property type="match status" value="2"/>
</dbReference>
<protein>
    <submittedName>
        <fullName evidence="4">Zwei Ig domain protein zig-8</fullName>
    </submittedName>
</protein>
<keyword evidence="3" id="KW-1185">Reference proteome</keyword>
<dbReference type="InterPro" id="IPR007110">
    <property type="entry name" value="Ig-like_dom"/>
</dbReference>
<accession>A0ABM3FFG0</accession>
<feature type="signal peptide" evidence="1">
    <location>
        <begin position="1"/>
        <end position="23"/>
    </location>
</feature>
<feature type="domain" description="Ig-like" evidence="2">
    <location>
        <begin position="189"/>
        <end position="284"/>
    </location>
</feature>
<dbReference type="InterPro" id="IPR003598">
    <property type="entry name" value="Ig_sub2"/>
</dbReference>
<evidence type="ECO:0000313" key="3">
    <source>
        <dbReference type="Proteomes" id="UP000829291"/>
    </source>
</evidence>
<dbReference type="InterPro" id="IPR003599">
    <property type="entry name" value="Ig_sub"/>
</dbReference>
<evidence type="ECO:0000256" key="1">
    <source>
        <dbReference type="SAM" id="SignalP"/>
    </source>
</evidence>
<gene>
    <name evidence="4" type="primary">LOC107228171</name>
</gene>
<dbReference type="SMART" id="SM00409">
    <property type="entry name" value="IG"/>
    <property type="match status" value="2"/>
</dbReference>
<dbReference type="GeneID" id="107228171"/>
<dbReference type="RefSeq" id="XP_046586764.1">
    <property type="nucleotide sequence ID" value="XM_046730808.1"/>
</dbReference>
<dbReference type="PANTHER" id="PTHR23279:SF3">
    <property type="entry name" value="DEFECTIVE PROBOSCIS EXTENSION RESPONSE 18"/>
    <property type="match status" value="1"/>
</dbReference>
<organism evidence="3 4">
    <name type="scientific">Neodiprion lecontei</name>
    <name type="common">Redheaded pine sawfly</name>
    <dbReference type="NCBI Taxonomy" id="441921"/>
    <lineage>
        <taxon>Eukaryota</taxon>
        <taxon>Metazoa</taxon>
        <taxon>Ecdysozoa</taxon>
        <taxon>Arthropoda</taxon>
        <taxon>Hexapoda</taxon>
        <taxon>Insecta</taxon>
        <taxon>Pterygota</taxon>
        <taxon>Neoptera</taxon>
        <taxon>Endopterygota</taxon>
        <taxon>Hymenoptera</taxon>
        <taxon>Tenthredinoidea</taxon>
        <taxon>Diprionidae</taxon>
        <taxon>Diprioninae</taxon>
        <taxon>Neodiprion</taxon>
    </lineage>
</organism>
<dbReference type="InterPro" id="IPR037448">
    <property type="entry name" value="Zig-8"/>
</dbReference>
<dbReference type="Proteomes" id="UP000829291">
    <property type="component" value="Chromosome 2"/>
</dbReference>
<sequence length="332" mass="37997">MLGPGTWEPWFLLLVATLSIVIANQHHQFDNHSVHLHERTTTRKPRNESYFQDEPSLKLPPIRIPHLRHHHVTHWGPYFENVKNEDVSTGGVRHVAVHLGTTAMLDCRVAMLSDKTVMWMRRNGERVSLLTVAKNTYSSDLRYSLYFQYPNNWRLAISSVRREDHGLYVCQVNTHPPRMLTTNVTILAPEIRILDEAGHEVKDRYYKTGSGVELACIVRSSWRTIGNLVPTWLKNGAKIPDHVKIYHVNGSAEKLITRIYIESAAKSDSGEYTCSFDQHSTSLVHLHVLNGEKQAAVHHDQWNSGRTERPNRKTITVFLAILLSDLLAVIQK</sequence>
<dbReference type="Pfam" id="PF00047">
    <property type="entry name" value="ig"/>
    <property type="match status" value="1"/>
</dbReference>
<evidence type="ECO:0000313" key="4">
    <source>
        <dbReference type="RefSeq" id="XP_046586764.1"/>
    </source>
</evidence>
<name>A0ABM3FFG0_NEOLC</name>
<dbReference type="InterPro" id="IPR013151">
    <property type="entry name" value="Immunoglobulin_dom"/>
</dbReference>
<feature type="domain" description="Ig-like" evidence="2">
    <location>
        <begin position="77"/>
        <end position="185"/>
    </location>
</feature>
<dbReference type="PANTHER" id="PTHR23279">
    <property type="entry name" value="DEFECTIVE PROBOSCIS EXTENSION RESPONSE DPR -RELATED"/>
    <property type="match status" value="1"/>
</dbReference>